<dbReference type="Pfam" id="PF24320">
    <property type="entry name" value="DUF7492"/>
    <property type="match status" value="1"/>
</dbReference>
<dbReference type="AlphaFoldDB" id="A0A9P3LTI8"/>
<name>A0A9P3LTI8_9FUNG</name>
<sequence>MKAVHILALASVVVLSQESVLFSGVAAHSWLDCSNTISSTQCSGYGTGYPTRANPDINTLYTYLISGRQNNTPVCQPGRQDNFDVNQALPPASVKAGQTLTLTWEANGHLDDPQHQIVSGAAQAPSQVEIYWNGRPNTLLTDRGDTVGNGQMLLAKMNFATPANCEDPQNPNTVCHGEVKIPKGTLPGMYQLVWWWQFDKNPVGEEYSTCFLVNVD</sequence>
<evidence type="ECO:0000313" key="3">
    <source>
        <dbReference type="EMBL" id="GJJ69877.1"/>
    </source>
</evidence>
<accession>A0A9P3LTI8</accession>
<comment type="caution">
    <text evidence="3">The sequence shown here is derived from an EMBL/GenBank/DDBJ whole genome shotgun (WGS) entry which is preliminary data.</text>
</comment>
<reference evidence="3" key="2">
    <citation type="journal article" date="2022" name="Microbiol. Resour. Announc.">
        <title>Whole-Genome Sequence of Entomortierella parvispora E1425, a Mucoromycotan Fungus Associated with Burkholderiaceae-Related Endosymbiotic Bacteria.</title>
        <authorList>
            <person name="Herlambang A."/>
            <person name="Guo Y."/>
            <person name="Takashima Y."/>
            <person name="Narisawa K."/>
            <person name="Ohta H."/>
            <person name="Nishizawa T."/>
        </authorList>
    </citation>
    <scope>NUCLEOTIDE SEQUENCE</scope>
    <source>
        <strain evidence="3">E1425</strain>
    </source>
</reference>
<proteinExistence type="predicted"/>
<feature type="chain" id="PRO_5040118300" description="DUF7492 domain-containing protein" evidence="1">
    <location>
        <begin position="17"/>
        <end position="216"/>
    </location>
</feature>
<dbReference type="OrthoDB" id="64281at2759"/>
<organism evidence="3 4">
    <name type="scientific">Entomortierella parvispora</name>
    <dbReference type="NCBI Taxonomy" id="205924"/>
    <lineage>
        <taxon>Eukaryota</taxon>
        <taxon>Fungi</taxon>
        <taxon>Fungi incertae sedis</taxon>
        <taxon>Mucoromycota</taxon>
        <taxon>Mortierellomycotina</taxon>
        <taxon>Mortierellomycetes</taxon>
        <taxon>Mortierellales</taxon>
        <taxon>Mortierellaceae</taxon>
        <taxon>Entomortierella</taxon>
    </lineage>
</organism>
<dbReference type="InterPro" id="IPR055915">
    <property type="entry name" value="DUF7492"/>
</dbReference>
<evidence type="ECO:0000259" key="2">
    <source>
        <dbReference type="Pfam" id="PF24320"/>
    </source>
</evidence>
<dbReference type="Proteomes" id="UP000827284">
    <property type="component" value="Unassembled WGS sequence"/>
</dbReference>
<feature type="signal peptide" evidence="1">
    <location>
        <begin position="1"/>
        <end position="16"/>
    </location>
</feature>
<dbReference type="PANTHER" id="PTHR35559">
    <property type="entry name" value="CHITIN-BINDING TYPE-4 DOMAIN-CONTAINING PROTEIN"/>
    <property type="match status" value="1"/>
</dbReference>
<gene>
    <name evidence="3" type="ORF">EMPS_02226</name>
</gene>
<feature type="domain" description="DUF7492" evidence="2">
    <location>
        <begin position="25"/>
        <end position="117"/>
    </location>
</feature>
<reference evidence="3" key="1">
    <citation type="submission" date="2021-11" db="EMBL/GenBank/DDBJ databases">
        <authorList>
            <person name="Herlambang A."/>
            <person name="Guo Y."/>
            <person name="Takashima Y."/>
            <person name="Nishizawa T."/>
        </authorList>
    </citation>
    <scope>NUCLEOTIDE SEQUENCE</scope>
    <source>
        <strain evidence="3">E1425</strain>
    </source>
</reference>
<dbReference type="PANTHER" id="PTHR35559:SF1">
    <property type="entry name" value="CHITIN-BINDING TYPE-4 DOMAIN-CONTAINING PROTEIN"/>
    <property type="match status" value="1"/>
</dbReference>
<dbReference type="EMBL" id="BQFW01000003">
    <property type="protein sequence ID" value="GJJ69877.1"/>
    <property type="molecule type" value="Genomic_DNA"/>
</dbReference>
<keyword evidence="1" id="KW-0732">Signal</keyword>
<keyword evidence="4" id="KW-1185">Reference proteome</keyword>
<evidence type="ECO:0000313" key="4">
    <source>
        <dbReference type="Proteomes" id="UP000827284"/>
    </source>
</evidence>
<protein>
    <recommendedName>
        <fullName evidence="2">DUF7492 domain-containing protein</fullName>
    </recommendedName>
</protein>
<evidence type="ECO:0000256" key="1">
    <source>
        <dbReference type="SAM" id="SignalP"/>
    </source>
</evidence>